<protein>
    <submittedName>
        <fullName evidence="1">Uncharacterized protein</fullName>
    </submittedName>
</protein>
<evidence type="ECO:0000313" key="1">
    <source>
        <dbReference type="EMBL" id="TFK77169.1"/>
    </source>
</evidence>
<organism evidence="1 2">
    <name type="scientific">Pluteus cervinus</name>
    <dbReference type="NCBI Taxonomy" id="181527"/>
    <lineage>
        <taxon>Eukaryota</taxon>
        <taxon>Fungi</taxon>
        <taxon>Dikarya</taxon>
        <taxon>Basidiomycota</taxon>
        <taxon>Agaricomycotina</taxon>
        <taxon>Agaricomycetes</taxon>
        <taxon>Agaricomycetidae</taxon>
        <taxon>Agaricales</taxon>
        <taxon>Pluteineae</taxon>
        <taxon>Pluteaceae</taxon>
        <taxon>Pluteus</taxon>
    </lineage>
</organism>
<evidence type="ECO:0000313" key="2">
    <source>
        <dbReference type="Proteomes" id="UP000308600"/>
    </source>
</evidence>
<accession>A0ACD3BGK8</accession>
<name>A0ACD3BGK8_9AGAR</name>
<reference evidence="1 2" key="1">
    <citation type="journal article" date="2019" name="Nat. Ecol. Evol.">
        <title>Megaphylogeny resolves global patterns of mushroom evolution.</title>
        <authorList>
            <person name="Varga T."/>
            <person name="Krizsan K."/>
            <person name="Foldi C."/>
            <person name="Dima B."/>
            <person name="Sanchez-Garcia M."/>
            <person name="Sanchez-Ramirez S."/>
            <person name="Szollosi G.J."/>
            <person name="Szarkandi J.G."/>
            <person name="Papp V."/>
            <person name="Albert L."/>
            <person name="Andreopoulos W."/>
            <person name="Angelini C."/>
            <person name="Antonin V."/>
            <person name="Barry K.W."/>
            <person name="Bougher N.L."/>
            <person name="Buchanan P."/>
            <person name="Buyck B."/>
            <person name="Bense V."/>
            <person name="Catcheside P."/>
            <person name="Chovatia M."/>
            <person name="Cooper J."/>
            <person name="Damon W."/>
            <person name="Desjardin D."/>
            <person name="Finy P."/>
            <person name="Geml J."/>
            <person name="Haridas S."/>
            <person name="Hughes K."/>
            <person name="Justo A."/>
            <person name="Karasinski D."/>
            <person name="Kautmanova I."/>
            <person name="Kiss B."/>
            <person name="Kocsube S."/>
            <person name="Kotiranta H."/>
            <person name="LaButti K.M."/>
            <person name="Lechner B.E."/>
            <person name="Liimatainen K."/>
            <person name="Lipzen A."/>
            <person name="Lukacs Z."/>
            <person name="Mihaltcheva S."/>
            <person name="Morgado L.N."/>
            <person name="Niskanen T."/>
            <person name="Noordeloos M.E."/>
            <person name="Ohm R.A."/>
            <person name="Ortiz-Santana B."/>
            <person name="Ovrebo C."/>
            <person name="Racz N."/>
            <person name="Riley R."/>
            <person name="Savchenko A."/>
            <person name="Shiryaev A."/>
            <person name="Soop K."/>
            <person name="Spirin V."/>
            <person name="Szebenyi C."/>
            <person name="Tomsovsky M."/>
            <person name="Tulloss R.E."/>
            <person name="Uehling J."/>
            <person name="Grigoriev I.V."/>
            <person name="Vagvolgyi C."/>
            <person name="Papp T."/>
            <person name="Martin F.M."/>
            <person name="Miettinen O."/>
            <person name="Hibbett D.S."/>
            <person name="Nagy L.G."/>
        </authorList>
    </citation>
    <scope>NUCLEOTIDE SEQUENCE [LARGE SCALE GENOMIC DNA]</scope>
    <source>
        <strain evidence="1 2">NL-1719</strain>
    </source>
</reference>
<proteinExistence type="predicted"/>
<keyword evidence="2" id="KW-1185">Reference proteome</keyword>
<dbReference type="Proteomes" id="UP000308600">
    <property type="component" value="Unassembled WGS sequence"/>
</dbReference>
<gene>
    <name evidence="1" type="ORF">BDN72DRAFT_873571</name>
</gene>
<dbReference type="EMBL" id="ML208259">
    <property type="protein sequence ID" value="TFK77169.1"/>
    <property type="molecule type" value="Genomic_DNA"/>
</dbReference>
<sequence length="167" mass="17767">MKLSMASVIISLASLVAALPAGLTSAPVPTPSVTIECYYIESSGAGILRKPIETAGLNLSILPSDIRCWAMYETNGGIADVPLETAPVASSSHQDDEVVRVGVPIITSIGGLLAVIGLTFDQGVVLFMRMRARRELKARRDWTRRPGGWVDLDSLPKPTAPEPAAEK</sequence>